<dbReference type="EMBL" id="JAOQKJ010000001">
    <property type="protein sequence ID" value="MCU6742977.1"/>
    <property type="molecule type" value="Genomic_DNA"/>
</dbReference>
<evidence type="ECO:0000313" key="2">
    <source>
        <dbReference type="EMBL" id="MCU6742977.1"/>
    </source>
</evidence>
<feature type="region of interest" description="Disordered" evidence="1">
    <location>
        <begin position="22"/>
        <end position="58"/>
    </location>
</feature>
<keyword evidence="3" id="KW-1185">Reference proteome</keyword>
<feature type="compositionally biased region" description="Basic and acidic residues" evidence="1">
    <location>
        <begin position="27"/>
        <end position="41"/>
    </location>
</feature>
<name>A0ABT2SZ29_9FIRM</name>
<proteinExistence type="predicted"/>
<organism evidence="2 3">
    <name type="scientific">Suilimivivens aceti</name>
    <dbReference type="NCBI Taxonomy" id="2981774"/>
    <lineage>
        <taxon>Bacteria</taxon>
        <taxon>Bacillati</taxon>
        <taxon>Bacillota</taxon>
        <taxon>Clostridia</taxon>
        <taxon>Lachnospirales</taxon>
        <taxon>Lachnospiraceae</taxon>
        <taxon>Suilimivivens</taxon>
    </lineage>
</organism>
<protein>
    <submittedName>
        <fullName evidence="2">Uncharacterized protein</fullName>
    </submittedName>
</protein>
<accession>A0ABT2SZ29</accession>
<reference evidence="2 3" key="1">
    <citation type="journal article" date="2021" name="ISME Commun">
        <title>Automated analysis of genomic sequences facilitates high-throughput and comprehensive description of bacteria.</title>
        <authorList>
            <person name="Hitch T.C.A."/>
        </authorList>
    </citation>
    <scope>NUCLEOTIDE SEQUENCE [LARGE SCALE GENOMIC DNA]</scope>
    <source>
        <strain evidence="2 3">Sanger_18</strain>
    </source>
</reference>
<gene>
    <name evidence="2" type="ORF">OCV77_00415</name>
</gene>
<comment type="caution">
    <text evidence="2">The sequence shown here is derived from an EMBL/GenBank/DDBJ whole genome shotgun (WGS) entry which is preliminary data.</text>
</comment>
<dbReference type="Proteomes" id="UP001652432">
    <property type="component" value="Unassembled WGS sequence"/>
</dbReference>
<sequence>MSVNGITGASDAYSTYSAASKTAQTKASEKAVSDKTSEKDTAAVYEPSKKTTTTTTTKKTYKPDTATIARLKADAEQRTSQLQSLVEKILIGQGKVYNNANDIWSVLSSGNFTVDAATKAQAQADIADDGYWGVSQTSQRILDFATALTGGDPDKIDAMQAAFKKGYEKAQKTWGGQLPDICQKTYDAVLKGFDDMRKQNADTTSEVQ</sequence>
<evidence type="ECO:0000313" key="3">
    <source>
        <dbReference type="Proteomes" id="UP001652432"/>
    </source>
</evidence>
<evidence type="ECO:0000256" key="1">
    <source>
        <dbReference type="SAM" id="MobiDB-lite"/>
    </source>
</evidence>
<dbReference type="RefSeq" id="WP_118798325.1">
    <property type="nucleotide sequence ID" value="NZ_JAOQKJ010000001.1"/>
</dbReference>